<dbReference type="Proteomes" id="UP000641137">
    <property type="component" value="Unassembled WGS sequence"/>
</dbReference>
<accession>A0A8J3DHA4</accession>
<name>A0A8J3DHA4_9HYPH</name>
<gene>
    <name evidence="2" type="primary">pfs</name>
    <name evidence="2" type="ORF">GCM10010136_17140</name>
</gene>
<evidence type="ECO:0000313" key="3">
    <source>
        <dbReference type="Proteomes" id="UP000641137"/>
    </source>
</evidence>
<dbReference type="RefSeq" id="WP_189489588.1">
    <property type="nucleotide sequence ID" value="NZ_BMZO01000005.1"/>
</dbReference>
<reference evidence="2" key="2">
    <citation type="submission" date="2020-09" db="EMBL/GenBank/DDBJ databases">
        <authorList>
            <person name="Sun Q."/>
            <person name="Kim S."/>
        </authorList>
    </citation>
    <scope>NUCLEOTIDE SEQUENCE</scope>
    <source>
        <strain evidence="2">KCTC 42097</strain>
    </source>
</reference>
<dbReference type="EMBL" id="BMZO01000005">
    <property type="protein sequence ID" value="GHC70637.1"/>
    <property type="molecule type" value="Genomic_DNA"/>
</dbReference>
<evidence type="ECO:0000259" key="1">
    <source>
        <dbReference type="Pfam" id="PF01048"/>
    </source>
</evidence>
<dbReference type="AlphaFoldDB" id="A0A8J3DHA4"/>
<proteinExistence type="predicted"/>
<protein>
    <submittedName>
        <fullName evidence="2">5'-methylthioadenosine/S-adenosylhomocysteine nucleosidase</fullName>
    </submittedName>
</protein>
<dbReference type="Gene3D" id="3.40.50.1580">
    <property type="entry name" value="Nucleoside phosphorylase domain"/>
    <property type="match status" value="1"/>
</dbReference>
<dbReference type="Pfam" id="PF01048">
    <property type="entry name" value="PNP_UDP_1"/>
    <property type="match status" value="1"/>
</dbReference>
<feature type="domain" description="Nucleoside phosphorylase" evidence="1">
    <location>
        <begin position="146"/>
        <end position="208"/>
    </location>
</feature>
<dbReference type="InterPro" id="IPR000845">
    <property type="entry name" value="Nucleoside_phosphorylase_d"/>
</dbReference>
<dbReference type="NCBIfam" id="TIGR01705">
    <property type="entry name" value="MTA_SAH-nuc-hyp"/>
    <property type="match status" value="1"/>
</dbReference>
<dbReference type="SUPFAM" id="SSF53167">
    <property type="entry name" value="Purine and uridine phosphorylases"/>
    <property type="match status" value="1"/>
</dbReference>
<dbReference type="GO" id="GO:0009116">
    <property type="term" value="P:nucleoside metabolic process"/>
    <property type="evidence" value="ECO:0007669"/>
    <property type="project" value="InterPro"/>
</dbReference>
<organism evidence="2 3">
    <name type="scientific">Limoniibacter endophyticus</name>
    <dbReference type="NCBI Taxonomy" id="1565040"/>
    <lineage>
        <taxon>Bacteria</taxon>
        <taxon>Pseudomonadati</taxon>
        <taxon>Pseudomonadota</taxon>
        <taxon>Alphaproteobacteria</taxon>
        <taxon>Hyphomicrobiales</taxon>
        <taxon>Bartonellaceae</taxon>
        <taxon>Limoniibacter</taxon>
    </lineage>
</organism>
<comment type="caution">
    <text evidence="2">The sequence shown here is derived from an EMBL/GenBank/DDBJ whole genome shotgun (WGS) entry which is preliminary data.</text>
</comment>
<dbReference type="InterPro" id="IPR035994">
    <property type="entry name" value="Nucleoside_phosphorylase_sf"/>
</dbReference>
<evidence type="ECO:0000313" key="2">
    <source>
        <dbReference type="EMBL" id="GHC70637.1"/>
    </source>
</evidence>
<dbReference type="InterPro" id="IPR010050">
    <property type="entry name" value="MTA_SAH_nuc_hyp"/>
</dbReference>
<keyword evidence="3" id="KW-1185">Reference proteome</keyword>
<reference evidence="2" key="1">
    <citation type="journal article" date="2014" name="Int. J. Syst. Evol. Microbiol.">
        <title>Complete genome sequence of Corynebacterium casei LMG S-19264T (=DSM 44701T), isolated from a smear-ripened cheese.</title>
        <authorList>
            <consortium name="US DOE Joint Genome Institute (JGI-PGF)"/>
            <person name="Walter F."/>
            <person name="Albersmeier A."/>
            <person name="Kalinowski J."/>
            <person name="Ruckert C."/>
        </authorList>
    </citation>
    <scope>NUCLEOTIDE SEQUENCE</scope>
    <source>
        <strain evidence="2">KCTC 42097</strain>
    </source>
</reference>
<sequence>MTFQETIAGAGTLRTIGNSSVLYVMAVDAEYGPHLRERIDPLMTGVGPIEAAIIVTERLARLKAAGSLPDLLVSLGSAGSRVLEQTKVYQASHVSWRDMDASALGFEKGCTPFIDLPAMVALDLVVEGLPQASLSTGANVVSGADYDSIDAHMVDMETFATLRACQRFGVKLIALRGISDGKAELTHVDDWREYLHVVDKNLAGAVEKIEQAVAEGLLSR</sequence>
<dbReference type="GO" id="GO:0003824">
    <property type="term" value="F:catalytic activity"/>
    <property type="evidence" value="ECO:0007669"/>
    <property type="project" value="InterPro"/>
</dbReference>